<reference evidence="1 2" key="1">
    <citation type="journal article" date="2010" name="Nature">
        <title>Genome sequence of the palaeopolyploid soybean.</title>
        <authorList>
            <person name="Schmutz J."/>
            <person name="Cannon S.B."/>
            <person name="Schlueter J."/>
            <person name="Ma J."/>
            <person name="Mitros T."/>
            <person name="Nelson W."/>
            <person name="Hyten D.L."/>
            <person name="Song Q."/>
            <person name="Thelen J.J."/>
            <person name="Cheng J."/>
            <person name="Xu D."/>
            <person name="Hellsten U."/>
            <person name="May G.D."/>
            <person name="Yu Y."/>
            <person name="Sakurai T."/>
            <person name="Umezawa T."/>
            <person name="Bhattacharyya M.K."/>
            <person name="Sandhu D."/>
            <person name="Valliyodan B."/>
            <person name="Lindquist E."/>
            <person name="Peto M."/>
            <person name="Grant D."/>
            <person name="Shu S."/>
            <person name="Goodstein D."/>
            <person name="Barry K."/>
            <person name="Futrell-Griggs M."/>
            <person name="Abernathy B."/>
            <person name="Du J."/>
            <person name="Tian Z."/>
            <person name="Zhu L."/>
            <person name="Gill N."/>
            <person name="Joshi T."/>
            <person name="Libault M."/>
            <person name="Sethuraman A."/>
            <person name="Zhang X.-C."/>
            <person name="Shinozaki K."/>
            <person name="Nguyen H.T."/>
            <person name="Wing R.A."/>
            <person name="Cregan P."/>
            <person name="Specht J."/>
            <person name="Grimwood J."/>
            <person name="Rokhsar D."/>
            <person name="Stacey G."/>
            <person name="Shoemaker R.C."/>
            <person name="Jackson S.A."/>
        </authorList>
    </citation>
    <scope>NUCLEOTIDE SEQUENCE [LARGE SCALE GENOMIC DNA]</scope>
    <source>
        <strain evidence="2">cv. Williams 82</strain>
        <tissue evidence="1">Callus</tissue>
    </source>
</reference>
<reference evidence="2" key="2">
    <citation type="submission" date="2018-02" db="UniProtKB">
        <authorList>
            <consortium name="EnsemblPlants"/>
        </authorList>
    </citation>
    <scope>IDENTIFICATION</scope>
    <source>
        <strain evidence="2">Williams 82</strain>
    </source>
</reference>
<dbReference type="AlphaFoldDB" id="A0A0R0I095"/>
<evidence type="ECO:0000313" key="2">
    <source>
        <dbReference type="EnsemblPlants" id="KRH33272"/>
    </source>
</evidence>
<reference evidence="1" key="3">
    <citation type="submission" date="2018-07" db="EMBL/GenBank/DDBJ databases">
        <title>WGS assembly of Glycine max.</title>
        <authorList>
            <person name="Schmutz J."/>
            <person name="Cannon S."/>
            <person name="Schlueter J."/>
            <person name="Ma J."/>
            <person name="Mitros T."/>
            <person name="Nelson W."/>
            <person name="Hyten D."/>
            <person name="Song Q."/>
            <person name="Thelen J."/>
            <person name="Cheng J."/>
            <person name="Xu D."/>
            <person name="Hellsten U."/>
            <person name="May G."/>
            <person name="Yu Y."/>
            <person name="Sakurai T."/>
            <person name="Umezawa T."/>
            <person name="Bhattacharyya M."/>
            <person name="Sandhu D."/>
            <person name="Valliyodan B."/>
            <person name="Lindquist E."/>
            <person name="Peto M."/>
            <person name="Grant D."/>
            <person name="Shu S."/>
            <person name="Goodstein D."/>
            <person name="Barry K."/>
            <person name="Futrell-Griggs M."/>
            <person name="Abernathy B."/>
            <person name="Du J."/>
            <person name="Tian Z."/>
            <person name="Zhu L."/>
            <person name="Gill N."/>
            <person name="Joshi T."/>
            <person name="Libault M."/>
            <person name="Sethuraman A."/>
            <person name="Zhang X."/>
            <person name="Shinozaki K."/>
            <person name="Nguyen H."/>
            <person name="Wing R."/>
            <person name="Cregan P."/>
            <person name="Specht J."/>
            <person name="Grimwood J."/>
            <person name="Rokhsar D."/>
            <person name="Stacey G."/>
            <person name="Shoemaker R."/>
            <person name="Jackson S."/>
        </authorList>
    </citation>
    <scope>NUCLEOTIDE SEQUENCE</scope>
    <source>
        <tissue evidence="1">Callus</tissue>
    </source>
</reference>
<sequence length="72" mass="8601">MWENLVVNIRDFTRQGMRYRSYINDNLAISIDYSITTSFSDFALIIIHSIINRFLNFQKGKNTDILYVFLLF</sequence>
<dbReference type="Proteomes" id="UP000008827">
    <property type="component" value="Chromosome 10"/>
</dbReference>
<dbReference type="EMBL" id="CM000843">
    <property type="protein sequence ID" value="KRH33272.1"/>
    <property type="molecule type" value="Genomic_DNA"/>
</dbReference>
<evidence type="ECO:0000313" key="3">
    <source>
        <dbReference type="Proteomes" id="UP000008827"/>
    </source>
</evidence>
<keyword evidence="3" id="KW-1185">Reference proteome</keyword>
<proteinExistence type="predicted"/>
<accession>A0A0R0I095</accession>
<dbReference type="Gramene" id="KRH33272">
    <property type="protein sequence ID" value="KRH33272"/>
    <property type="gene ID" value="GLYMA_10G111600"/>
</dbReference>
<gene>
    <name evidence="1" type="ORF">GLYMA_10G111600</name>
</gene>
<dbReference type="EnsemblPlants" id="KRH33272">
    <property type="protein sequence ID" value="KRH33272"/>
    <property type="gene ID" value="GLYMA_10G111600"/>
</dbReference>
<name>A0A0R0I095_SOYBN</name>
<organism evidence="1">
    <name type="scientific">Glycine max</name>
    <name type="common">Soybean</name>
    <name type="synonym">Glycine hispida</name>
    <dbReference type="NCBI Taxonomy" id="3847"/>
    <lineage>
        <taxon>Eukaryota</taxon>
        <taxon>Viridiplantae</taxon>
        <taxon>Streptophyta</taxon>
        <taxon>Embryophyta</taxon>
        <taxon>Tracheophyta</taxon>
        <taxon>Spermatophyta</taxon>
        <taxon>Magnoliopsida</taxon>
        <taxon>eudicotyledons</taxon>
        <taxon>Gunneridae</taxon>
        <taxon>Pentapetalae</taxon>
        <taxon>rosids</taxon>
        <taxon>fabids</taxon>
        <taxon>Fabales</taxon>
        <taxon>Fabaceae</taxon>
        <taxon>Papilionoideae</taxon>
        <taxon>50 kb inversion clade</taxon>
        <taxon>NPAAA clade</taxon>
        <taxon>indigoferoid/millettioid clade</taxon>
        <taxon>Phaseoleae</taxon>
        <taxon>Glycine</taxon>
        <taxon>Glycine subgen. Soja</taxon>
    </lineage>
</organism>
<dbReference type="InParanoid" id="A0A0R0I095"/>
<evidence type="ECO:0000313" key="1">
    <source>
        <dbReference type="EMBL" id="KRH33272.1"/>
    </source>
</evidence>
<protein>
    <submittedName>
        <fullName evidence="1 2">Uncharacterized protein</fullName>
    </submittedName>
</protein>